<dbReference type="InterPro" id="IPR050312">
    <property type="entry name" value="IolE/XylAMocC-like"/>
</dbReference>
<dbReference type="Pfam" id="PF01261">
    <property type="entry name" value="AP_endonuc_2"/>
    <property type="match status" value="1"/>
</dbReference>
<dbReference type="PANTHER" id="PTHR12110">
    <property type="entry name" value="HYDROXYPYRUVATE ISOMERASE"/>
    <property type="match status" value="1"/>
</dbReference>
<dbReference type="Gene3D" id="3.20.20.150">
    <property type="entry name" value="Divalent-metal-dependent TIM barrel enzymes"/>
    <property type="match status" value="1"/>
</dbReference>
<dbReference type="InterPro" id="IPR013022">
    <property type="entry name" value="Xyl_isomerase-like_TIM-brl"/>
</dbReference>
<gene>
    <name evidence="2" type="ORF">METZ01_LOCUS332583</name>
</gene>
<evidence type="ECO:0000313" key="2">
    <source>
        <dbReference type="EMBL" id="SVC79729.1"/>
    </source>
</evidence>
<protein>
    <recommendedName>
        <fullName evidence="1">Xylose isomerase-like TIM barrel domain-containing protein</fullName>
    </recommendedName>
</protein>
<reference evidence="2" key="1">
    <citation type="submission" date="2018-05" db="EMBL/GenBank/DDBJ databases">
        <authorList>
            <person name="Lanie J.A."/>
            <person name="Ng W.-L."/>
            <person name="Kazmierczak K.M."/>
            <person name="Andrzejewski T.M."/>
            <person name="Davidsen T.M."/>
            <person name="Wayne K.J."/>
            <person name="Tettelin H."/>
            <person name="Glass J.I."/>
            <person name="Rusch D."/>
            <person name="Podicherti R."/>
            <person name="Tsui H.-C.T."/>
            <person name="Winkler M.E."/>
        </authorList>
    </citation>
    <scope>NUCLEOTIDE SEQUENCE</scope>
</reference>
<dbReference type="PANTHER" id="PTHR12110:SF21">
    <property type="entry name" value="XYLOSE ISOMERASE-LIKE TIM BARREL DOMAIN-CONTAINING PROTEIN"/>
    <property type="match status" value="1"/>
</dbReference>
<dbReference type="AlphaFoldDB" id="A0A382Q2F4"/>
<sequence>MANVGFEVLPAQQVADELLGLGYDTIEWTMGHLDTLVSPGCALSCQQDLVTDPSGGLQITRHAIDVAAERGIPVVNVLTGPNLWEPKAVARYDSGAWESALDALNEACDYAQPLGVTISLEPCWGTLAQDGATARRVLAATPCSVTFDPSHFVLSGDDTPSLVREWGDRIAHVHLKDAFGRSGLEGEDFHFCLLGEGRVPWPGFFAALEEVGYLGPLSVEFESYNYLEQILKNDPTKAARLALEQVQALLPDLQT</sequence>
<proteinExistence type="predicted"/>
<dbReference type="EMBL" id="UINC01111477">
    <property type="protein sequence ID" value="SVC79729.1"/>
    <property type="molecule type" value="Genomic_DNA"/>
</dbReference>
<name>A0A382Q2F4_9ZZZZ</name>
<evidence type="ECO:0000259" key="1">
    <source>
        <dbReference type="Pfam" id="PF01261"/>
    </source>
</evidence>
<organism evidence="2">
    <name type="scientific">marine metagenome</name>
    <dbReference type="NCBI Taxonomy" id="408172"/>
    <lineage>
        <taxon>unclassified sequences</taxon>
        <taxon>metagenomes</taxon>
        <taxon>ecological metagenomes</taxon>
    </lineage>
</organism>
<dbReference type="SUPFAM" id="SSF51658">
    <property type="entry name" value="Xylose isomerase-like"/>
    <property type="match status" value="1"/>
</dbReference>
<dbReference type="InterPro" id="IPR036237">
    <property type="entry name" value="Xyl_isomerase-like_sf"/>
</dbReference>
<accession>A0A382Q2F4</accession>
<feature type="domain" description="Xylose isomerase-like TIM barrel" evidence="1">
    <location>
        <begin position="58"/>
        <end position="239"/>
    </location>
</feature>